<dbReference type="InterPro" id="IPR009057">
    <property type="entry name" value="Homeodomain-like_sf"/>
</dbReference>
<dbReference type="PANTHER" id="PTHR30055">
    <property type="entry name" value="HTH-TYPE TRANSCRIPTIONAL REGULATOR RUTR"/>
    <property type="match status" value="1"/>
</dbReference>
<evidence type="ECO:0000256" key="1">
    <source>
        <dbReference type="ARBA" id="ARBA00022491"/>
    </source>
</evidence>
<dbReference type="GO" id="GO:0045892">
    <property type="term" value="P:negative regulation of DNA-templated transcription"/>
    <property type="evidence" value="ECO:0007669"/>
    <property type="project" value="InterPro"/>
</dbReference>
<accession>A0A7W9G8K6</accession>
<dbReference type="PROSITE" id="PS50977">
    <property type="entry name" value="HTH_TETR_2"/>
    <property type="match status" value="1"/>
</dbReference>
<dbReference type="GO" id="GO:0046677">
    <property type="term" value="P:response to antibiotic"/>
    <property type="evidence" value="ECO:0007669"/>
    <property type="project" value="InterPro"/>
</dbReference>
<dbReference type="Gene3D" id="1.10.357.10">
    <property type="entry name" value="Tetracycline Repressor, domain 2"/>
    <property type="match status" value="1"/>
</dbReference>
<dbReference type="InterPro" id="IPR003012">
    <property type="entry name" value="Tet_transcr_reg_TetR"/>
</dbReference>
<dbReference type="SUPFAM" id="SSF46689">
    <property type="entry name" value="Homeodomain-like"/>
    <property type="match status" value="1"/>
</dbReference>
<keyword evidence="3 5" id="KW-0238">DNA-binding</keyword>
<keyword evidence="4" id="KW-0804">Transcription</keyword>
<dbReference type="RefSeq" id="WP_185072541.1">
    <property type="nucleotide sequence ID" value="NZ_JACHMB010000001.1"/>
</dbReference>
<evidence type="ECO:0000313" key="7">
    <source>
        <dbReference type="EMBL" id="MBB5779193.1"/>
    </source>
</evidence>
<organism evidence="7 8">
    <name type="scientific">Nonomuraea jabiensis</name>
    <dbReference type="NCBI Taxonomy" id="882448"/>
    <lineage>
        <taxon>Bacteria</taxon>
        <taxon>Bacillati</taxon>
        <taxon>Actinomycetota</taxon>
        <taxon>Actinomycetes</taxon>
        <taxon>Streptosporangiales</taxon>
        <taxon>Streptosporangiaceae</taxon>
        <taxon>Nonomuraea</taxon>
    </lineage>
</organism>
<evidence type="ECO:0000313" key="8">
    <source>
        <dbReference type="Proteomes" id="UP000579153"/>
    </source>
</evidence>
<dbReference type="Proteomes" id="UP000579153">
    <property type="component" value="Unassembled WGS sequence"/>
</dbReference>
<name>A0A7W9G8K6_9ACTN</name>
<dbReference type="InterPro" id="IPR001647">
    <property type="entry name" value="HTH_TetR"/>
</dbReference>
<evidence type="ECO:0000256" key="3">
    <source>
        <dbReference type="ARBA" id="ARBA00023125"/>
    </source>
</evidence>
<dbReference type="InterPro" id="IPR036271">
    <property type="entry name" value="Tet_transcr_reg_TetR-rel_C_sf"/>
</dbReference>
<dbReference type="AlphaFoldDB" id="A0A7W9G8K6"/>
<gene>
    <name evidence="7" type="ORF">HD596_005949</name>
</gene>
<dbReference type="Pfam" id="PF00440">
    <property type="entry name" value="TetR_N"/>
    <property type="match status" value="1"/>
</dbReference>
<keyword evidence="2" id="KW-0805">Transcription regulation</keyword>
<evidence type="ECO:0000259" key="6">
    <source>
        <dbReference type="PROSITE" id="PS50977"/>
    </source>
</evidence>
<dbReference type="GO" id="GO:0003700">
    <property type="term" value="F:DNA-binding transcription factor activity"/>
    <property type="evidence" value="ECO:0007669"/>
    <property type="project" value="TreeGrafter"/>
</dbReference>
<dbReference type="SUPFAM" id="SSF48498">
    <property type="entry name" value="Tetracyclin repressor-like, C-terminal domain"/>
    <property type="match status" value="1"/>
</dbReference>
<protein>
    <submittedName>
        <fullName evidence="7">AcrR family transcriptional regulator</fullName>
    </submittedName>
</protein>
<dbReference type="InterPro" id="IPR050109">
    <property type="entry name" value="HTH-type_TetR-like_transc_reg"/>
</dbReference>
<dbReference type="InterPro" id="IPR004111">
    <property type="entry name" value="Repressor_TetR_C"/>
</dbReference>
<sequence length="203" mass="21699">MSTKPQRGRGGRPPQLTTEQIVTAAIALLDEEGLDAVTMRGIGARLGVAAMSLYRHVPNRDAILAAIVNRLFATALAGFDPGPTWTQAVTRFAVAYRRMLLDHPHAVPLLATYPVDVESALPLLAGVLDRFTAAGIEQDESLITIQSVGVYVLGHALAQVGTPPGADAPTAPPDPAALDFYERWFTTGLDAIVTGFQQRLHPR</sequence>
<evidence type="ECO:0000256" key="4">
    <source>
        <dbReference type="ARBA" id="ARBA00023163"/>
    </source>
</evidence>
<keyword evidence="8" id="KW-1185">Reference proteome</keyword>
<dbReference type="EMBL" id="JACHMB010000001">
    <property type="protein sequence ID" value="MBB5779193.1"/>
    <property type="molecule type" value="Genomic_DNA"/>
</dbReference>
<dbReference type="Pfam" id="PF02909">
    <property type="entry name" value="TetR_C_1"/>
    <property type="match status" value="1"/>
</dbReference>
<dbReference type="PRINTS" id="PR00400">
    <property type="entry name" value="TETREPRESSOR"/>
</dbReference>
<evidence type="ECO:0000256" key="2">
    <source>
        <dbReference type="ARBA" id="ARBA00023015"/>
    </source>
</evidence>
<dbReference type="GO" id="GO:0000976">
    <property type="term" value="F:transcription cis-regulatory region binding"/>
    <property type="evidence" value="ECO:0007669"/>
    <property type="project" value="TreeGrafter"/>
</dbReference>
<dbReference type="PRINTS" id="PR00455">
    <property type="entry name" value="HTHTETR"/>
</dbReference>
<feature type="domain" description="HTH tetR-type" evidence="6">
    <location>
        <begin position="15"/>
        <end position="75"/>
    </location>
</feature>
<keyword evidence="1" id="KW-0678">Repressor</keyword>
<dbReference type="PANTHER" id="PTHR30055:SF151">
    <property type="entry name" value="TRANSCRIPTIONAL REGULATORY PROTEIN"/>
    <property type="match status" value="1"/>
</dbReference>
<proteinExistence type="predicted"/>
<reference evidence="7 8" key="1">
    <citation type="submission" date="2020-08" db="EMBL/GenBank/DDBJ databases">
        <title>Sequencing the genomes of 1000 actinobacteria strains.</title>
        <authorList>
            <person name="Klenk H.-P."/>
        </authorList>
    </citation>
    <scope>NUCLEOTIDE SEQUENCE [LARGE SCALE GENOMIC DNA]</scope>
    <source>
        <strain evidence="7 8">DSM 45507</strain>
    </source>
</reference>
<comment type="caution">
    <text evidence="7">The sequence shown here is derived from an EMBL/GenBank/DDBJ whole genome shotgun (WGS) entry which is preliminary data.</text>
</comment>
<feature type="DNA-binding region" description="H-T-H motif" evidence="5">
    <location>
        <begin position="38"/>
        <end position="57"/>
    </location>
</feature>
<evidence type="ECO:0000256" key="5">
    <source>
        <dbReference type="PROSITE-ProRule" id="PRU00335"/>
    </source>
</evidence>